<name>A0ACB8D0U4_DERSI</name>
<accession>A0ACB8D0U4</accession>
<protein>
    <submittedName>
        <fullName evidence="1">Uncharacterized protein</fullName>
    </submittedName>
</protein>
<proteinExistence type="predicted"/>
<dbReference type="Proteomes" id="UP000821865">
    <property type="component" value="Chromosome 4"/>
</dbReference>
<sequence length="557" mass="61156">MTACLVYVVASILTLAVTTVLLLRYLSPKKDDLLIHGPFGTVLGSVMSCRGRLVYAFRGVPFAQPPVGDLRFREAVAATDGGAHSLYDGTRPPAPCLQGNKTIRPRTGGEREKVDSDPHQGREDCLTLSIWKPPGGCEAGPRAVLFVVHGHFFQMSHAENEGRCLAALGDVVVVAPHYRLGAMGFLNAPPEAPGNVGLSDLVVALNWTRTYAPYFCGDAANIVALGHNAGASAVGYLLHNQEVFSVSRAILINETPFTRYFDNTINAKANLATLAERLSCDSNKTRSVLDCIRNASAAQVVQSGARGRPIFFPSYNQTLMRFPPYDRKDITSPNRIDLLVGHTDGDLYNLADTLRPDFAQTEQLHLSTAFLTLLGVESPTEIIRYYQKVPQIIHLAAQTGLTRPAVDEDDADTIMLSDVLHACPARFYGQFLSQKFNRVSSFVLPRPERSAKAVAAATDLERWRELDEDLRRALGTFLPDEPSDSDVSDKFKLSATLIYIWASFATTGRLPTVNNAPWPRVTGYAFPVVHIRPNGLTLFGDSSREERCKFLEPRLLL</sequence>
<gene>
    <name evidence="1" type="ORF">HPB49_024474</name>
</gene>
<comment type="caution">
    <text evidence="1">The sequence shown here is derived from an EMBL/GenBank/DDBJ whole genome shotgun (WGS) entry which is preliminary data.</text>
</comment>
<dbReference type="EMBL" id="CM023473">
    <property type="protein sequence ID" value="KAH7955092.1"/>
    <property type="molecule type" value="Genomic_DNA"/>
</dbReference>
<evidence type="ECO:0000313" key="1">
    <source>
        <dbReference type="EMBL" id="KAH7955092.1"/>
    </source>
</evidence>
<keyword evidence="2" id="KW-1185">Reference proteome</keyword>
<evidence type="ECO:0000313" key="2">
    <source>
        <dbReference type="Proteomes" id="UP000821865"/>
    </source>
</evidence>
<reference evidence="1" key="1">
    <citation type="submission" date="2020-05" db="EMBL/GenBank/DDBJ databases">
        <title>Large-scale comparative analyses of tick genomes elucidate their genetic diversity and vector capacities.</title>
        <authorList>
            <person name="Jia N."/>
            <person name="Wang J."/>
            <person name="Shi W."/>
            <person name="Du L."/>
            <person name="Sun Y."/>
            <person name="Zhan W."/>
            <person name="Jiang J."/>
            <person name="Wang Q."/>
            <person name="Zhang B."/>
            <person name="Ji P."/>
            <person name="Sakyi L.B."/>
            <person name="Cui X."/>
            <person name="Yuan T."/>
            <person name="Jiang B."/>
            <person name="Yang W."/>
            <person name="Lam T.T.-Y."/>
            <person name="Chang Q."/>
            <person name="Ding S."/>
            <person name="Wang X."/>
            <person name="Zhu J."/>
            <person name="Ruan X."/>
            <person name="Zhao L."/>
            <person name="Wei J."/>
            <person name="Que T."/>
            <person name="Du C."/>
            <person name="Cheng J."/>
            <person name="Dai P."/>
            <person name="Han X."/>
            <person name="Huang E."/>
            <person name="Gao Y."/>
            <person name="Liu J."/>
            <person name="Shao H."/>
            <person name="Ye R."/>
            <person name="Li L."/>
            <person name="Wei W."/>
            <person name="Wang X."/>
            <person name="Wang C."/>
            <person name="Yang T."/>
            <person name="Huo Q."/>
            <person name="Li W."/>
            <person name="Guo W."/>
            <person name="Chen H."/>
            <person name="Zhou L."/>
            <person name="Ni X."/>
            <person name="Tian J."/>
            <person name="Zhou Y."/>
            <person name="Sheng Y."/>
            <person name="Liu T."/>
            <person name="Pan Y."/>
            <person name="Xia L."/>
            <person name="Li J."/>
            <person name="Zhao F."/>
            <person name="Cao W."/>
        </authorList>
    </citation>
    <scope>NUCLEOTIDE SEQUENCE</scope>
    <source>
        <strain evidence="1">Dsil-2018</strain>
    </source>
</reference>
<organism evidence="1 2">
    <name type="scientific">Dermacentor silvarum</name>
    <name type="common">Tick</name>
    <dbReference type="NCBI Taxonomy" id="543639"/>
    <lineage>
        <taxon>Eukaryota</taxon>
        <taxon>Metazoa</taxon>
        <taxon>Ecdysozoa</taxon>
        <taxon>Arthropoda</taxon>
        <taxon>Chelicerata</taxon>
        <taxon>Arachnida</taxon>
        <taxon>Acari</taxon>
        <taxon>Parasitiformes</taxon>
        <taxon>Ixodida</taxon>
        <taxon>Ixodoidea</taxon>
        <taxon>Ixodidae</taxon>
        <taxon>Rhipicephalinae</taxon>
        <taxon>Dermacentor</taxon>
    </lineage>
</organism>